<proteinExistence type="predicted"/>
<accession>A0A7C4CD27</accession>
<comment type="caution">
    <text evidence="1">The sequence shown here is derived from an EMBL/GenBank/DDBJ whole genome shotgun (WGS) entry which is preliminary data.</text>
</comment>
<dbReference type="EMBL" id="DSUT01000043">
    <property type="protein sequence ID" value="HGK27809.1"/>
    <property type="molecule type" value="Genomic_DNA"/>
</dbReference>
<sequence>MSTRVRVAVLRTSPETVLDDCRRLLRLADADKHLKPGVYFFVCRAGRRQTLACPVVLARQPSPPGRSDQSDCNRDA</sequence>
<reference evidence="1" key="1">
    <citation type="journal article" date="2020" name="mSystems">
        <title>Genome- and Community-Level Interaction Insights into Carbon Utilization and Element Cycling Functions of Hydrothermarchaeota in Hydrothermal Sediment.</title>
        <authorList>
            <person name="Zhou Z."/>
            <person name="Liu Y."/>
            <person name="Xu W."/>
            <person name="Pan J."/>
            <person name="Luo Z.H."/>
            <person name="Li M."/>
        </authorList>
    </citation>
    <scope>NUCLEOTIDE SEQUENCE [LARGE SCALE GENOMIC DNA]</scope>
    <source>
        <strain evidence="1">SpSt-488</strain>
    </source>
</reference>
<organism evidence="1">
    <name type="scientific">candidate division WOR-3 bacterium</name>
    <dbReference type="NCBI Taxonomy" id="2052148"/>
    <lineage>
        <taxon>Bacteria</taxon>
        <taxon>Bacteria division WOR-3</taxon>
    </lineage>
</organism>
<name>A0A7C4CD27_UNCW3</name>
<dbReference type="AlphaFoldDB" id="A0A7C4CD27"/>
<protein>
    <submittedName>
        <fullName evidence="1">Uncharacterized protein</fullName>
    </submittedName>
</protein>
<gene>
    <name evidence="1" type="ORF">ENS41_02510</name>
</gene>
<evidence type="ECO:0000313" key="1">
    <source>
        <dbReference type="EMBL" id="HGK27809.1"/>
    </source>
</evidence>